<protein>
    <submittedName>
        <fullName evidence="2">Uncharacterized protein</fullName>
    </submittedName>
</protein>
<organism evidence="1 2">
    <name type="scientific">Angiostrongylus cantonensis</name>
    <name type="common">Rat lungworm</name>
    <dbReference type="NCBI Taxonomy" id="6313"/>
    <lineage>
        <taxon>Eukaryota</taxon>
        <taxon>Metazoa</taxon>
        <taxon>Ecdysozoa</taxon>
        <taxon>Nematoda</taxon>
        <taxon>Chromadorea</taxon>
        <taxon>Rhabditida</taxon>
        <taxon>Rhabditina</taxon>
        <taxon>Rhabditomorpha</taxon>
        <taxon>Strongyloidea</taxon>
        <taxon>Metastrongylidae</taxon>
        <taxon>Angiostrongylus</taxon>
    </lineage>
</organism>
<evidence type="ECO:0000313" key="1">
    <source>
        <dbReference type="Proteomes" id="UP000035642"/>
    </source>
</evidence>
<name>A0A0K0DFE3_ANGCA</name>
<dbReference type="AlphaFoldDB" id="A0A0K0DFE3"/>
<keyword evidence="1" id="KW-1185">Reference proteome</keyword>
<reference evidence="2" key="2">
    <citation type="submission" date="2017-02" db="UniProtKB">
        <authorList>
            <consortium name="WormBaseParasite"/>
        </authorList>
    </citation>
    <scope>IDENTIFICATION</scope>
</reference>
<proteinExistence type="predicted"/>
<dbReference type="Proteomes" id="UP000035642">
    <property type="component" value="Unassembled WGS sequence"/>
</dbReference>
<accession>A0A0K0DFE3</accession>
<reference evidence="1" key="1">
    <citation type="submission" date="2012-09" db="EMBL/GenBank/DDBJ databases">
        <authorList>
            <person name="Martin A.A."/>
        </authorList>
    </citation>
    <scope>NUCLEOTIDE SEQUENCE</scope>
</reference>
<dbReference type="WBParaSite" id="ACAC_0000968201-mRNA-1">
    <property type="protein sequence ID" value="ACAC_0000968201-mRNA-1"/>
    <property type="gene ID" value="ACAC_0000968201"/>
</dbReference>
<evidence type="ECO:0000313" key="2">
    <source>
        <dbReference type="WBParaSite" id="ACAC_0000968201-mRNA-1"/>
    </source>
</evidence>
<sequence length="99" mass="10550">MGLAPIGRPAGLPVGRLAPTGCAPASPLAQPARERRQCSGARFRPGYGIPLGSFVVMVRELVVNHMPMSGIAGYMPLFSTFYVCPLRLTMFFLSTAPTP</sequence>